<organism evidence="1">
    <name type="scientific">marine sediment metagenome</name>
    <dbReference type="NCBI Taxonomy" id="412755"/>
    <lineage>
        <taxon>unclassified sequences</taxon>
        <taxon>metagenomes</taxon>
        <taxon>ecological metagenomes</taxon>
    </lineage>
</organism>
<sequence length="30" mass="3004">MTGDVVEQTIIDANQTGTAVIIAGGQDANT</sequence>
<name>X1K1V2_9ZZZZ</name>
<proteinExistence type="predicted"/>
<dbReference type="EMBL" id="BARU01042376">
    <property type="protein sequence ID" value="GAH84269.1"/>
    <property type="molecule type" value="Genomic_DNA"/>
</dbReference>
<gene>
    <name evidence="1" type="ORF">S03H2_65128</name>
</gene>
<evidence type="ECO:0000313" key="1">
    <source>
        <dbReference type="EMBL" id="GAH84269.1"/>
    </source>
</evidence>
<dbReference type="AlphaFoldDB" id="X1K1V2"/>
<feature type="non-terminal residue" evidence="1">
    <location>
        <position position="30"/>
    </location>
</feature>
<comment type="caution">
    <text evidence="1">The sequence shown here is derived from an EMBL/GenBank/DDBJ whole genome shotgun (WGS) entry which is preliminary data.</text>
</comment>
<reference evidence="1" key="1">
    <citation type="journal article" date="2014" name="Front. Microbiol.">
        <title>High frequency of phylogenetically diverse reductive dehalogenase-homologous genes in deep subseafloor sedimentary metagenomes.</title>
        <authorList>
            <person name="Kawai M."/>
            <person name="Futagami T."/>
            <person name="Toyoda A."/>
            <person name="Takaki Y."/>
            <person name="Nishi S."/>
            <person name="Hori S."/>
            <person name="Arai W."/>
            <person name="Tsubouchi T."/>
            <person name="Morono Y."/>
            <person name="Uchiyama I."/>
            <person name="Ito T."/>
            <person name="Fujiyama A."/>
            <person name="Inagaki F."/>
            <person name="Takami H."/>
        </authorList>
    </citation>
    <scope>NUCLEOTIDE SEQUENCE</scope>
    <source>
        <strain evidence="1">Expedition CK06-06</strain>
    </source>
</reference>
<accession>X1K1V2</accession>
<protein>
    <submittedName>
        <fullName evidence="1">Uncharacterized protein</fullName>
    </submittedName>
</protein>